<name>A0A7Y2LYT2_9MICO</name>
<comment type="caution">
    <text evidence="3">The sequence shown here is derived from an EMBL/GenBank/DDBJ whole genome shotgun (WGS) entry which is preliminary data.</text>
</comment>
<accession>A0A7Y2LYT2</accession>
<feature type="signal peptide" evidence="2">
    <location>
        <begin position="1"/>
        <end position="31"/>
    </location>
</feature>
<dbReference type="RefSeq" id="WP_167041434.1">
    <property type="nucleotide sequence ID" value="NZ_BAAANA010000003.1"/>
</dbReference>
<dbReference type="Proteomes" id="UP000543598">
    <property type="component" value="Unassembled WGS sequence"/>
</dbReference>
<dbReference type="PROSITE" id="PS51257">
    <property type="entry name" value="PROKAR_LIPOPROTEIN"/>
    <property type="match status" value="1"/>
</dbReference>
<protein>
    <submittedName>
        <fullName evidence="3">Uncharacterized protein</fullName>
    </submittedName>
</protein>
<keyword evidence="4" id="KW-1185">Reference proteome</keyword>
<evidence type="ECO:0000256" key="1">
    <source>
        <dbReference type="SAM" id="MobiDB-lite"/>
    </source>
</evidence>
<feature type="region of interest" description="Disordered" evidence="1">
    <location>
        <begin position="29"/>
        <end position="66"/>
    </location>
</feature>
<dbReference type="AlphaFoldDB" id="A0A7Y2LYT2"/>
<evidence type="ECO:0000256" key="2">
    <source>
        <dbReference type="SAM" id="SignalP"/>
    </source>
</evidence>
<dbReference type="EMBL" id="JABEMB010000001">
    <property type="protein sequence ID" value="NNH02634.1"/>
    <property type="molecule type" value="Genomic_DNA"/>
</dbReference>
<proteinExistence type="predicted"/>
<sequence>MTFSSLRLGAAALVIAATAVFATGCATTPQAAPTEDSAPAPTQTDAAPEGTATPDAPESPADPTCETLIPPATVADFEAVGWTVQPDAFWIGSLEIPGGVFCRWGDFSTASDHMQMFGWAPISADDAKSVQEELVAGGWRKEEASDGVYITESPDTALTTDDEGYGLTYLFRDGSVTFADTKQGLLLVEWPRS</sequence>
<feature type="chain" id="PRO_5030648444" evidence="2">
    <location>
        <begin position="32"/>
        <end position="193"/>
    </location>
</feature>
<gene>
    <name evidence="3" type="ORF">HLA99_01975</name>
</gene>
<keyword evidence="2" id="KW-0732">Signal</keyword>
<organism evidence="3 4">
    <name type="scientific">Microbacterium ulmi</name>
    <dbReference type="NCBI Taxonomy" id="179095"/>
    <lineage>
        <taxon>Bacteria</taxon>
        <taxon>Bacillati</taxon>
        <taxon>Actinomycetota</taxon>
        <taxon>Actinomycetes</taxon>
        <taxon>Micrococcales</taxon>
        <taxon>Microbacteriaceae</taxon>
        <taxon>Microbacterium</taxon>
    </lineage>
</organism>
<evidence type="ECO:0000313" key="3">
    <source>
        <dbReference type="EMBL" id="NNH02634.1"/>
    </source>
</evidence>
<evidence type="ECO:0000313" key="4">
    <source>
        <dbReference type="Proteomes" id="UP000543598"/>
    </source>
</evidence>
<reference evidence="3 4" key="1">
    <citation type="submission" date="2020-05" db="EMBL/GenBank/DDBJ databases">
        <title>MicrobeNet Type strains.</title>
        <authorList>
            <person name="Nicholson A.C."/>
        </authorList>
    </citation>
    <scope>NUCLEOTIDE SEQUENCE [LARGE SCALE GENOMIC DNA]</scope>
    <source>
        <strain evidence="3 4">JCM 14282</strain>
    </source>
</reference>